<dbReference type="AlphaFoldDB" id="A0A4U6DB29"/>
<evidence type="ECO:0000313" key="2">
    <source>
        <dbReference type="Proteomes" id="UP000304900"/>
    </source>
</evidence>
<reference evidence="1 2" key="1">
    <citation type="submission" date="2019-05" db="EMBL/GenBank/DDBJ databases">
        <title>Dyadobacter AR-3-8 sp. nov., isolated from arctic soil.</title>
        <authorList>
            <person name="Chaudhary D.K."/>
        </authorList>
    </citation>
    <scope>NUCLEOTIDE SEQUENCE [LARGE SCALE GENOMIC DNA]</scope>
    <source>
        <strain evidence="1 2">AR-3-8</strain>
    </source>
</reference>
<dbReference type="EMBL" id="SZVO01000001">
    <property type="protein sequence ID" value="TKT93661.1"/>
    <property type="molecule type" value="Genomic_DNA"/>
</dbReference>
<name>A0A4U6DB29_9BACT</name>
<dbReference type="OrthoDB" id="1429235at2"/>
<proteinExistence type="predicted"/>
<evidence type="ECO:0000313" key="1">
    <source>
        <dbReference type="EMBL" id="TKT93661.1"/>
    </source>
</evidence>
<organism evidence="1 2">
    <name type="scientific">Dyadobacter frigoris</name>
    <dbReference type="NCBI Taxonomy" id="2576211"/>
    <lineage>
        <taxon>Bacteria</taxon>
        <taxon>Pseudomonadati</taxon>
        <taxon>Bacteroidota</taxon>
        <taxon>Cytophagia</taxon>
        <taxon>Cytophagales</taxon>
        <taxon>Spirosomataceae</taxon>
        <taxon>Dyadobacter</taxon>
    </lineage>
</organism>
<dbReference type="RefSeq" id="WP_137337955.1">
    <property type="nucleotide sequence ID" value="NZ_BSQH01000001.1"/>
</dbReference>
<gene>
    <name evidence="1" type="ORF">FDK13_00155</name>
</gene>
<sequence length="301" mass="35702">MESEDDVYRDIERFLIRIKSSAELILNFDFFEACQDPSNGVIFRRIAGKILAQKTRSQNFNFLEECQAASFHNHTKQHIFFLDEVPELSIEQNFGCFVVDTTNIRRAEVLFQVKEIRVNQKYRNWNFLSLIKHPCNALIITDNYIFFNDRSHENMISILKNIMPNTLKENFEFHLTIIGAHQDPEQRYQVEKEKDRLQKFLSEEFKYSINLTIIQKYHHDRYIFTNYYKITSPRGYSLFRNNRISENLETTLDCKSIAYFSGDYSAETVMLEELVKCRTLKNDSNLLTSDYAGNKINRLLT</sequence>
<accession>A0A4U6DB29</accession>
<comment type="caution">
    <text evidence="1">The sequence shown here is derived from an EMBL/GenBank/DDBJ whole genome shotgun (WGS) entry which is preliminary data.</text>
</comment>
<keyword evidence="2" id="KW-1185">Reference proteome</keyword>
<protein>
    <submittedName>
        <fullName evidence="1">Uncharacterized protein</fullName>
    </submittedName>
</protein>
<dbReference type="Proteomes" id="UP000304900">
    <property type="component" value="Unassembled WGS sequence"/>
</dbReference>